<dbReference type="FunFam" id="1.10.240.10:FF:000001">
    <property type="entry name" value="Tyrosine--tRNA ligase"/>
    <property type="match status" value="1"/>
</dbReference>
<organism evidence="10 11">
    <name type="scientific">Mycoplasmopsis columbina SF7</name>
    <dbReference type="NCBI Taxonomy" id="1037410"/>
    <lineage>
        <taxon>Bacteria</taxon>
        <taxon>Bacillati</taxon>
        <taxon>Mycoplasmatota</taxon>
        <taxon>Mycoplasmoidales</taxon>
        <taxon>Metamycoplasmataceae</taxon>
        <taxon>Mycoplasmopsis</taxon>
    </lineage>
</organism>
<evidence type="ECO:0000256" key="1">
    <source>
        <dbReference type="ARBA" id="ARBA00022598"/>
    </source>
</evidence>
<dbReference type="EMBL" id="AFXA01000002">
    <property type="protein sequence ID" value="EGV00557.1"/>
    <property type="molecule type" value="Genomic_DNA"/>
</dbReference>
<feature type="binding site" evidence="8">
    <location>
        <position position="164"/>
    </location>
    <ligand>
        <name>L-tyrosine</name>
        <dbReference type="ChEBI" id="CHEBI:58315"/>
    </ligand>
</feature>
<keyword evidence="6 8" id="KW-0030">Aminoacyl-tRNA synthetase</keyword>
<name>F9UJ61_9BACT</name>
<comment type="caution">
    <text evidence="10">The sequence shown here is derived from an EMBL/GenBank/DDBJ whole genome shotgun (WGS) entry which is preliminary data.</text>
</comment>
<dbReference type="NCBIfam" id="TIGR00234">
    <property type="entry name" value="tyrS"/>
    <property type="match status" value="1"/>
</dbReference>
<dbReference type="InterPro" id="IPR054608">
    <property type="entry name" value="SYY-like_C"/>
</dbReference>
<dbReference type="Pfam" id="PF00579">
    <property type="entry name" value="tRNA-synt_1b"/>
    <property type="match status" value="1"/>
</dbReference>
<comment type="function">
    <text evidence="8">Catalyzes the attachment of tyrosine to tRNA(Tyr) in a two-step reaction: tyrosine is first activated by ATP to form Tyr-AMP and then transferred to the acceptor end of tRNA(Tyr).</text>
</comment>
<gene>
    <name evidence="8" type="primary">tyrS</name>
    <name evidence="10" type="ORF">MCSF7_02594</name>
</gene>
<evidence type="ECO:0000256" key="7">
    <source>
        <dbReference type="ARBA" id="ARBA00048248"/>
    </source>
</evidence>
<sequence length="411" mass="46616">MNLLEDLRARGILKQISNEEKFQQLIPSETAIYGGFDPTAQSLHLGNYILIATLKRFAQYGYKTYGLVGGATGMIGDPSFKDSERVLLDLEQVKNNKAKIVAQLETHGLIVVDNYNFYKEMSILTFLRDAGKLINISSMLSKDSVSRRIEKGLSFTEFSYTLLQGYDFLQLYKNNNVKVQLGGSDQWGNIVTGLDMIAKVEGDDHKAVGITFDLLTDENGNKIGKSTGGGSLWLDKEMNSPFKMYQYLLNQSDAAVGKLLKWLTFLKLDEISDILERHNNNPKEHLAQKVLAGEVVKDLFGVQEALNAKKITEILYNKNFDFSTLKIHDLVIMEDYLPLLELNENDNLVEKLIEHKFLNSKREAREFISTKALKIDELEIDETTKYQPQKFGGKYAIFKKGKKQTILLKTK</sequence>
<feature type="binding site" evidence="8">
    <location>
        <position position="225"/>
    </location>
    <ligand>
        <name>ATP</name>
        <dbReference type="ChEBI" id="CHEBI:30616"/>
    </ligand>
</feature>
<feature type="binding site" evidence="8">
    <location>
        <position position="33"/>
    </location>
    <ligand>
        <name>L-tyrosine</name>
        <dbReference type="ChEBI" id="CHEBI:58315"/>
    </ligand>
</feature>
<dbReference type="GO" id="GO:0006437">
    <property type="term" value="P:tyrosyl-tRNA aminoacylation"/>
    <property type="evidence" value="ECO:0007669"/>
    <property type="project" value="UniProtKB-UniRule"/>
</dbReference>
<dbReference type="InterPro" id="IPR024088">
    <property type="entry name" value="Tyr-tRNA-ligase_bac-type"/>
</dbReference>
<feature type="domain" description="Tyrosine--tRNA ligase SYY-like C-terminal" evidence="9">
    <location>
        <begin position="336"/>
        <end position="407"/>
    </location>
</feature>
<dbReference type="InterPro" id="IPR002307">
    <property type="entry name" value="Tyr-tRNA-ligase"/>
</dbReference>
<keyword evidence="2 8" id="KW-0547">Nucleotide-binding</keyword>
<dbReference type="AlphaFoldDB" id="F9UJ61"/>
<keyword evidence="1 8" id="KW-0436">Ligase</keyword>
<dbReference type="CDD" id="cd00805">
    <property type="entry name" value="TyrRS_core"/>
    <property type="match status" value="1"/>
</dbReference>
<dbReference type="Gene3D" id="1.10.240.10">
    <property type="entry name" value="Tyrosyl-Transfer RNA Synthetase"/>
    <property type="match status" value="1"/>
</dbReference>
<dbReference type="RefSeq" id="WP_006608327.1">
    <property type="nucleotide sequence ID" value="NZ_AFXA01000002.1"/>
</dbReference>
<dbReference type="Proteomes" id="UP000004978">
    <property type="component" value="Unassembled WGS sequence"/>
</dbReference>
<dbReference type="GO" id="GO:0005524">
    <property type="term" value="F:ATP binding"/>
    <property type="evidence" value="ECO:0007669"/>
    <property type="project" value="UniProtKB-UniRule"/>
</dbReference>
<proteinExistence type="inferred from homology"/>
<dbReference type="GO" id="GO:0003723">
    <property type="term" value="F:RNA binding"/>
    <property type="evidence" value="ECO:0007669"/>
    <property type="project" value="UniProtKB-KW"/>
</dbReference>
<dbReference type="PROSITE" id="PS00178">
    <property type="entry name" value="AA_TRNA_LIGASE_I"/>
    <property type="match status" value="1"/>
</dbReference>
<evidence type="ECO:0000256" key="8">
    <source>
        <dbReference type="HAMAP-Rule" id="MF_02006"/>
    </source>
</evidence>
<dbReference type="Pfam" id="PF22421">
    <property type="entry name" value="SYY_C-terminal"/>
    <property type="match status" value="1"/>
</dbReference>
<comment type="catalytic activity">
    <reaction evidence="7 8">
        <text>tRNA(Tyr) + L-tyrosine + ATP = L-tyrosyl-tRNA(Tyr) + AMP + diphosphate + H(+)</text>
        <dbReference type="Rhea" id="RHEA:10220"/>
        <dbReference type="Rhea" id="RHEA-COMP:9706"/>
        <dbReference type="Rhea" id="RHEA-COMP:9707"/>
        <dbReference type="ChEBI" id="CHEBI:15378"/>
        <dbReference type="ChEBI" id="CHEBI:30616"/>
        <dbReference type="ChEBI" id="CHEBI:33019"/>
        <dbReference type="ChEBI" id="CHEBI:58315"/>
        <dbReference type="ChEBI" id="CHEBI:78442"/>
        <dbReference type="ChEBI" id="CHEBI:78536"/>
        <dbReference type="ChEBI" id="CHEBI:456215"/>
        <dbReference type="EC" id="6.1.1.1"/>
    </reaction>
</comment>
<evidence type="ECO:0000256" key="3">
    <source>
        <dbReference type="ARBA" id="ARBA00022840"/>
    </source>
</evidence>
<dbReference type="STRING" id="1037410.MCSF7_02594"/>
<keyword evidence="5 8" id="KW-0648">Protein biosynthesis</keyword>
<feature type="binding site" evidence="8">
    <location>
        <position position="160"/>
    </location>
    <ligand>
        <name>L-tyrosine</name>
        <dbReference type="ChEBI" id="CHEBI:58315"/>
    </ligand>
</feature>
<feature type="short sequence motif" description="'KMSKS' region" evidence="8">
    <location>
        <begin position="222"/>
        <end position="226"/>
    </location>
</feature>
<dbReference type="InterPro" id="IPR024107">
    <property type="entry name" value="Tyr-tRNA-ligase_bac_1"/>
</dbReference>
<evidence type="ECO:0000256" key="5">
    <source>
        <dbReference type="ARBA" id="ARBA00022917"/>
    </source>
</evidence>
<keyword evidence="4" id="KW-0694">RNA-binding</keyword>
<accession>F9UJ61</accession>
<dbReference type="PANTHER" id="PTHR11766:SF0">
    <property type="entry name" value="TYROSINE--TRNA LIGASE, MITOCHONDRIAL"/>
    <property type="match status" value="1"/>
</dbReference>
<dbReference type="InterPro" id="IPR014729">
    <property type="entry name" value="Rossmann-like_a/b/a_fold"/>
</dbReference>
<dbReference type="Gene3D" id="3.40.50.620">
    <property type="entry name" value="HUPs"/>
    <property type="match status" value="1"/>
</dbReference>
<dbReference type="HAMAP" id="MF_02006">
    <property type="entry name" value="Tyr_tRNA_synth_type1"/>
    <property type="match status" value="1"/>
</dbReference>
<comment type="subunit">
    <text evidence="8">Homodimer.</text>
</comment>
<evidence type="ECO:0000256" key="2">
    <source>
        <dbReference type="ARBA" id="ARBA00022741"/>
    </source>
</evidence>
<evidence type="ECO:0000313" key="10">
    <source>
        <dbReference type="EMBL" id="EGV00557.1"/>
    </source>
</evidence>
<feature type="short sequence motif" description="'HIGH' region" evidence="8">
    <location>
        <begin position="38"/>
        <end position="47"/>
    </location>
</feature>
<dbReference type="eggNOG" id="COG0162">
    <property type="taxonomic scope" value="Bacteria"/>
</dbReference>
<evidence type="ECO:0000256" key="4">
    <source>
        <dbReference type="ARBA" id="ARBA00022884"/>
    </source>
</evidence>
<dbReference type="InterPro" id="IPR001412">
    <property type="entry name" value="aa-tRNA-synth_I_CS"/>
</dbReference>
<dbReference type="InterPro" id="IPR002305">
    <property type="entry name" value="aa-tRNA-synth_Ic"/>
</dbReference>
<dbReference type="SUPFAM" id="SSF55174">
    <property type="entry name" value="Alpha-L RNA-binding motif"/>
    <property type="match status" value="1"/>
</dbReference>
<protein>
    <recommendedName>
        <fullName evidence="8">Tyrosine--tRNA ligase</fullName>
        <ecNumber evidence="8">6.1.1.1</ecNumber>
    </recommendedName>
    <alternativeName>
        <fullName evidence="8">Tyrosyl-tRNA synthetase</fullName>
        <shortName evidence="8">TyrRS</shortName>
    </alternativeName>
</protein>
<keyword evidence="8" id="KW-0963">Cytoplasm</keyword>
<comment type="subcellular location">
    <subcellularLocation>
        <location evidence="8">Cytoplasm</location>
    </subcellularLocation>
</comment>
<keyword evidence="3 8" id="KW-0067">ATP-binding</keyword>
<dbReference type="GO" id="GO:0004831">
    <property type="term" value="F:tyrosine-tRNA ligase activity"/>
    <property type="evidence" value="ECO:0007669"/>
    <property type="project" value="UniProtKB-UniRule"/>
</dbReference>
<dbReference type="InterPro" id="IPR036986">
    <property type="entry name" value="S4_RNA-bd_sf"/>
</dbReference>
<keyword evidence="11" id="KW-1185">Reference proteome</keyword>
<evidence type="ECO:0000256" key="6">
    <source>
        <dbReference type="ARBA" id="ARBA00023146"/>
    </source>
</evidence>
<dbReference type="EC" id="6.1.1.1" evidence="8"/>
<dbReference type="PRINTS" id="PR01040">
    <property type="entry name" value="TRNASYNTHTYR"/>
</dbReference>
<dbReference type="Gene3D" id="3.10.290.10">
    <property type="entry name" value="RNA-binding S4 domain"/>
    <property type="match status" value="1"/>
</dbReference>
<dbReference type="SUPFAM" id="SSF52374">
    <property type="entry name" value="Nucleotidylyl transferase"/>
    <property type="match status" value="1"/>
</dbReference>
<comment type="similarity">
    <text evidence="8">Belongs to the class-I aminoacyl-tRNA synthetase family. TyrS type 1 subfamily.</text>
</comment>
<dbReference type="GO" id="GO:0005829">
    <property type="term" value="C:cytosol"/>
    <property type="evidence" value="ECO:0007669"/>
    <property type="project" value="TreeGrafter"/>
</dbReference>
<evidence type="ECO:0000313" key="11">
    <source>
        <dbReference type="Proteomes" id="UP000004978"/>
    </source>
</evidence>
<dbReference type="PANTHER" id="PTHR11766">
    <property type="entry name" value="TYROSYL-TRNA SYNTHETASE"/>
    <property type="match status" value="1"/>
</dbReference>
<reference evidence="10 11" key="1">
    <citation type="journal article" date="2013" name="Genome Announc.">
        <title>Genome Sequence of Mycoplasma columbinum Strain SF7.</title>
        <authorList>
            <person name="Guo Z."/>
            <person name="Xu X."/>
            <person name="Zheng Q."/>
            <person name="Li T."/>
            <person name="Kuang S."/>
            <person name="Zhang Z."/>
            <person name="Chen Y."/>
            <person name="Lu X."/>
            <person name="Zhou R."/>
            <person name="Bi D."/>
            <person name="Jin H."/>
        </authorList>
    </citation>
    <scope>NUCLEOTIDE SEQUENCE [LARGE SCALE GENOMIC DNA]</scope>
    <source>
        <strain evidence="10 11">SF7</strain>
    </source>
</reference>
<evidence type="ECO:0000259" key="9">
    <source>
        <dbReference type="Pfam" id="PF22421"/>
    </source>
</evidence>